<name>A0A106QDB8_9BURK</name>
<evidence type="ECO:0000313" key="1">
    <source>
        <dbReference type="EMBL" id="KWA84183.1"/>
    </source>
</evidence>
<sequence length="108" mass="12039">MEINVQDVVMARLAEHSWVADRIIKTVAIRDFKLPSNAVARLTRDSSQPQYWLRGEFHSAGESVLATCHAIIPANANKSDIEAKVDQFSAEAERRIAASFAGRFLRKA</sequence>
<protein>
    <submittedName>
        <fullName evidence="1">Uncharacterized protein</fullName>
    </submittedName>
</protein>
<reference evidence="1 2" key="1">
    <citation type="submission" date="2015-11" db="EMBL/GenBank/DDBJ databases">
        <title>Expanding the genomic diversity of Burkholderia species for the development of highly accurate diagnostics.</title>
        <authorList>
            <person name="Sahl J."/>
            <person name="Keim P."/>
            <person name="Wagner D."/>
        </authorList>
    </citation>
    <scope>NUCLEOTIDE SEQUENCE [LARGE SCALE GENOMIC DNA]</scope>
    <source>
        <strain evidence="1 2">MSMB2087WGS</strain>
    </source>
</reference>
<proteinExistence type="predicted"/>
<accession>A0A106QDB8</accession>
<dbReference type="EMBL" id="LPHD01000049">
    <property type="protein sequence ID" value="KWA84183.1"/>
    <property type="molecule type" value="Genomic_DNA"/>
</dbReference>
<dbReference type="AlphaFoldDB" id="A0A106QDB8"/>
<dbReference type="Proteomes" id="UP000060630">
    <property type="component" value="Unassembled WGS sequence"/>
</dbReference>
<organism evidence="1 2">
    <name type="scientific">Burkholderia ubonensis</name>
    <dbReference type="NCBI Taxonomy" id="101571"/>
    <lineage>
        <taxon>Bacteria</taxon>
        <taxon>Pseudomonadati</taxon>
        <taxon>Pseudomonadota</taxon>
        <taxon>Betaproteobacteria</taxon>
        <taxon>Burkholderiales</taxon>
        <taxon>Burkholderiaceae</taxon>
        <taxon>Burkholderia</taxon>
        <taxon>Burkholderia cepacia complex</taxon>
    </lineage>
</organism>
<comment type="caution">
    <text evidence="1">The sequence shown here is derived from an EMBL/GenBank/DDBJ whole genome shotgun (WGS) entry which is preliminary data.</text>
</comment>
<dbReference type="RefSeq" id="WP_060192582.1">
    <property type="nucleotide sequence ID" value="NZ_LPHD01000049.1"/>
</dbReference>
<evidence type="ECO:0000313" key="2">
    <source>
        <dbReference type="Proteomes" id="UP000060630"/>
    </source>
</evidence>
<gene>
    <name evidence="1" type="ORF">WL29_22750</name>
</gene>